<proteinExistence type="inferred from homology"/>
<dbReference type="Gene3D" id="2.40.30.10">
    <property type="entry name" value="Translation factors"/>
    <property type="match status" value="1"/>
</dbReference>
<dbReference type="InterPro" id="IPR013113">
    <property type="entry name" value="SIP_FAD-bd"/>
</dbReference>
<dbReference type="Pfam" id="PF04954">
    <property type="entry name" value="SIP"/>
    <property type="match status" value="1"/>
</dbReference>
<name>A0A0Q3M3M9_9HYPH</name>
<dbReference type="Gene3D" id="3.30.310.50">
    <property type="entry name" value="Alpha-D-phosphohexomutase, C-terminal domain"/>
    <property type="match status" value="1"/>
</dbReference>
<dbReference type="Pfam" id="PF09981">
    <property type="entry name" value="DUF2218"/>
    <property type="match status" value="1"/>
</dbReference>
<dbReference type="PANTHER" id="PTHR30157">
    <property type="entry name" value="FERRIC REDUCTASE, NADPH-DEPENDENT"/>
    <property type="match status" value="1"/>
</dbReference>
<reference evidence="3 4" key="1">
    <citation type="submission" date="2015-10" db="EMBL/GenBank/DDBJ databases">
        <title>Draft genome of Bosea thiooxidans.</title>
        <authorList>
            <person name="Wang X."/>
        </authorList>
    </citation>
    <scope>NUCLEOTIDE SEQUENCE [LARGE SCALE GENOMIC DNA]</scope>
    <source>
        <strain evidence="3 4">CGMCC 9174</strain>
    </source>
</reference>
<dbReference type="PROSITE" id="PS51384">
    <property type="entry name" value="FAD_FR"/>
    <property type="match status" value="1"/>
</dbReference>
<accession>A0A0Q3M3M9</accession>
<evidence type="ECO:0000259" key="2">
    <source>
        <dbReference type="PROSITE" id="PS51384"/>
    </source>
</evidence>
<dbReference type="Pfam" id="PF08021">
    <property type="entry name" value="FAD_binding_9"/>
    <property type="match status" value="1"/>
</dbReference>
<dbReference type="CDD" id="cd06193">
    <property type="entry name" value="siderophore_interacting"/>
    <property type="match status" value="1"/>
</dbReference>
<evidence type="ECO:0000313" key="4">
    <source>
        <dbReference type="Proteomes" id="UP000051562"/>
    </source>
</evidence>
<feature type="domain" description="FAD-binding FR-type" evidence="2">
    <location>
        <begin position="116"/>
        <end position="241"/>
    </location>
</feature>
<dbReference type="AlphaFoldDB" id="A0A0Q3M3M9"/>
<dbReference type="InterPro" id="IPR017927">
    <property type="entry name" value="FAD-bd_FR_type"/>
</dbReference>
<dbReference type="InterPro" id="IPR017938">
    <property type="entry name" value="Riboflavin_synthase-like_b-brl"/>
</dbReference>
<evidence type="ECO:0000313" key="3">
    <source>
        <dbReference type="EMBL" id="KQK30345.1"/>
    </source>
</evidence>
<dbReference type="InterPro" id="IPR014543">
    <property type="entry name" value="UCP028291"/>
</dbReference>
<organism evidence="3 4">
    <name type="scientific">Bosea thiooxidans</name>
    <dbReference type="NCBI Taxonomy" id="53254"/>
    <lineage>
        <taxon>Bacteria</taxon>
        <taxon>Pseudomonadati</taxon>
        <taxon>Pseudomonadota</taxon>
        <taxon>Alphaproteobacteria</taxon>
        <taxon>Hyphomicrobiales</taxon>
        <taxon>Boseaceae</taxon>
        <taxon>Bosea</taxon>
    </lineage>
</organism>
<dbReference type="EMBL" id="LMAR01000037">
    <property type="protein sequence ID" value="KQK30345.1"/>
    <property type="molecule type" value="Genomic_DNA"/>
</dbReference>
<dbReference type="InterPro" id="IPR039374">
    <property type="entry name" value="SIP_fam"/>
</dbReference>
<comment type="caution">
    <text evidence="3">The sequence shown here is derived from an EMBL/GenBank/DDBJ whole genome shotgun (WGS) entry which is preliminary data.</text>
</comment>
<evidence type="ECO:0000256" key="1">
    <source>
        <dbReference type="ARBA" id="ARBA00035644"/>
    </source>
</evidence>
<comment type="similarity">
    <text evidence="1">Belongs to the SIP oxidoreductase family.</text>
</comment>
<dbReference type="GO" id="GO:0016491">
    <property type="term" value="F:oxidoreductase activity"/>
    <property type="evidence" value="ECO:0007669"/>
    <property type="project" value="InterPro"/>
</dbReference>
<dbReference type="InterPro" id="IPR039261">
    <property type="entry name" value="FNR_nucleotide-bd"/>
</dbReference>
<dbReference type="SUPFAM" id="SSF63380">
    <property type="entry name" value="Riboflavin synthase domain-like"/>
    <property type="match status" value="1"/>
</dbReference>
<sequence>MDRGAKSLTETIMLATSTRIALANPASVLKPLCEHLVEHEAVITEQDGATVITLDGSRARIDLSATALDVTVEAPDVATLIEMKRTIASHVVEFAPKDAAPQMRWTGDGTGPALPPEFRILTVTGVERITPHMARIRFKGENLARYDHLDALHVRLFIPPEDVSEPSWPMVGDDGLLLPSPAETRPLVRKYTIREIDVAASTLAIDFVLHEDAGPGSAFAFRAQAGDRIGMAGPGGRGLKAAERYVFLADETGLPAVARMLENLPEGAVGQAFIEVADAREEQALRRPAGMALTWLHRGAAAPGSLPLLQDALATIDWPADGPSTYLWAAAEYAAFKAIRAASRDKLRPERDQNLVVSYWRSGASDEEHVAAKKAEAAKG</sequence>
<protein>
    <recommendedName>
        <fullName evidence="2">FAD-binding FR-type domain-containing protein</fullName>
    </recommendedName>
</protein>
<dbReference type="STRING" id="53254.SAMN05660750_03969"/>
<keyword evidence="4" id="KW-1185">Reference proteome</keyword>
<dbReference type="InterPro" id="IPR007037">
    <property type="entry name" value="SIP_rossman_dom"/>
</dbReference>
<gene>
    <name evidence="3" type="ORF">ARD30_13955</name>
</gene>
<dbReference type="Gene3D" id="3.40.50.80">
    <property type="entry name" value="Nucleotide-binding domain of ferredoxin-NADP reductase (FNR) module"/>
    <property type="match status" value="1"/>
</dbReference>
<dbReference type="Proteomes" id="UP000051562">
    <property type="component" value="Unassembled WGS sequence"/>
</dbReference>
<dbReference type="PANTHER" id="PTHR30157:SF0">
    <property type="entry name" value="NADPH-DEPENDENT FERRIC-CHELATE REDUCTASE"/>
    <property type="match status" value="1"/>
</dbReference>